<evidence type="ECO:0000313" key="2">
    <source>
        <dbReference type="EMBL" id="CAE7665992.1"/>
    </source>
</evidence>
<evidence type="ECO:0000256" key="1">
    <source>
        <dbReference type="SAM" id="SignalP"/>
    </source>
</evidence>
<reference evidence="2" key="1">
    <citation type="submission" date="2021-02" db="EMBL/GenBank/DDBJ databases">
        <authorList>
            <person name="Dougan E. K."/>
            <person name="Rhodes N."/>
            <person name="Thang M."/>
            <person name="Chan C."/>
        </authorList>
    </citation>
    <scope>NUCLEOTIDE SEQUENCE</scope>
</reference>
<accession>A0A812W2R1</accession>
<name>A0A812W2R1_SYMPI</name>
<dbReference type="OrthoDB" id="410189at2759"/>
<protein>
    <recommendedName>
        <fullName evidence="4">Apple domain-containing protein</fullName>
    </recommendedName>
</protein>
<evidence type="ECO:0000313" key="3">
    <source>
        <dbReference type="Proteomes" id="UP000649617"/>
    </source>
</evidence>
<organism evidence="2 3">
    <name type="scientific">Symbiodinium pilosum</name>
    <name type="common">Dinoflagellate</name>
    <dbReference type="NCBI Taxonomy" id="2952"/>
    <lineage>
        <taxon>Eukaryota</taxon>
        <taxon>Sar</taxon>
        <taxon>Alveolata</taxon>
        <taxon>Dinophyceae</taxon>
        <taxon>Suessiales</taxon>
        <taxon>Symbiodiniaceae</taxon>
        <taxon>Symbiodinium</taxon>
    </lineage>
</organism>
<proteinExistence type="predicted"/>
<dbReference type="Proteomes" id="UP000649617">
    <property type="component" value="Unassembled WGS sequence"/>
</dbReference>
<feature type="signal peptide" evidence="1">
    <location>
        <begin position="1"/>
        <end position="26"/>
    </location>
</feature>
<sequence>MTAINFGLFRGLLAAFVLFVPYPICSEVLLVDPDTDLALYLNGQEYFPDTSSPVLPMNGVRRINTAETNIRVYRTARDLTTGDLLALQVSTRRTSVINVTDALGRKIEYPAPVGIVLVGEFGTMSTDAFKCFTQKEANDDFKTPFQELAFNDSHWPLAYEQPHDCCPWRDALMAWNRIGAKWIGLNPAFFVGNVSGPRQMFCRYRVPGDTLITRLPVEEVQKASAAAPQVEIFMVSVSVSLSKIEVIVDREADVYCGVIDGRYELRVPTHNELKSWGIPKLAVQGSTFGYQTIGDTEFTREDIDHPAMERYDVADLAECEEICSGIPACAALTYWIVGKHFQTGTNCKLMNATYNASLRLAASESSEYQLRRREVVPAISILTYAGSAEDPISGDHMNISAIAATLVTERTEGCTDCGSTDPPAVQMLGGWVEQDSVGIVAVASRSGRIFCVAKEHPIGSGFVEVLAEEIQDAGFSNLATVGGQTLAVIITGLDPEIQYQVTCVAEADGGLLSEQVQIDSTRRLMNTTSTEVTINSMDITRQESLANAVFDAMVVTTQVTRLGYQWCQVYPQENMIQQGIPEVHTLEQMGLRAKVFDLQQDVQVEFDGLDKNTSYEVWCTARYDDFSNETDADLITTPYPIAIIRSAVPGYDSVSLTVSLSKSPAHVFCDAFPWALRPTTARPAAPGVDRLAASPYNTVLFLEGGSGTITMEIAPLVSGFLYDIYCYAEFYRPPPPPGAIQPPRQGMNVFDIIETRLAVHMRGPLFDELGWECVSGHACSVEHILGVRLAETDQLMVRADACPGRCRCLGIVDANRKGGVCSEISQDPLVVSGIGIEDKRDPRGAWCYVLAGTCEDEERSALFPTMTLSYKVCTYAGAVAEGGQGAPGFANGGRASVRRGSSGRTFDFSLVPLIVPGRSYDLCWCNGTESSCQIGADFTTRIGALHMSGPSSQQMTTNMTCRVGLPCVLEFFDGHAVEDGSRLVALPEDPRGCRWERASLADPTGIPNFPNVGVSNVYSKNHRRYAFGSAPLIINGGIYNLCWCGPSARTWSVAPGQEYRIPNGIIPPPCPNIRADDGGDFLTPAGKLLVIGPEPFGTVSCRLGSECVTPLVQANG</sequence>
<evidence type="ECO:0008006" key="4">
    <source>
        <dbReference type="Google" id="ProtNLM"/>
    </source>
</evidence>
<dbReference type="EMBL" id="CAJNIZ010043681">
    <property type="protein sequence ID" value="CAE7665992.1"/>
    <property type="molecule type" value="Genomic_DNA"/>
</dbReference>
<comment type="caution">
    <text evidence="2">The sequence shown here is derived from an EMBL/GenBank/DDBJ whole genome shotgun (WGS) entry which is preliminary data.</text>
</comment>
<dbReference type="AlphaFoldDB" id="A0A812W2R1"/>
<gene>
    <name evidence="2" type="ORF">SPIL2461_LOCUS18226</name>
</gene>
<feature type="chain" id="PRO_5032288284" description="Apple domain-containing protein" evidence="1">
    <location>
        <begin position="27"/>
        <end position="1116"/>
    </location>
</feature>
<keyword evidence="3" id="KW-1185">Reference proteome</keyword>
<keyword evidence="1" id="KW-0732">Signal</keyword>